<gene>
    <name evidence="1" type="ORF">GCM10023213_07390</name>
</gene>
<organism evidence="1 2">
    <name type="scientific">Prosthecobacter algae</name>
    <dbReference type="NCBI Taxonomy" id="1144682"/>
    <lineage>
        <taxon>Bacteria</taxon>
        <taxon>Pseudomonadati</taxon>
        <taxon>Verrucomicrobiota</taxon>
        <taxon>Verrucomicrobiia</taxon>
        <taxon>Verrucomicrobiales</taxon>
        <taxon>Verrucomicrobiaceae</taxon>
        <taxon>Prosthecobacter</taxon>
    </lineage>
</organism>
<protein>
    <submittedName>
        <fullName evidence="1">Uncharacterized protein</fullName>
    </submittedName>
</protein>
<proteinExistence type="predicted"/>
<name>A0ABP9NWD3_9BACT</name>
<dbReference type="EMBL" id="BAABIA010000002">
    <property type="protein sequence ID" value="GAA5134941.1"/>
    <property type="molecule type" value="Genomic_DNA"/>
</dbReference>
<evidence type="ECO:0000313" key="1">
    <source>
        <dbReference type="EMBL" id="GAA5134941.1"/>
    </source>
</evidence>
<evidence type="ECO:0000313" key="2">
    <source>
        <dbReference type="Proteomes" id="UP001499852"/>
    </source>
</evidence>
<accession>A0ABP9NWD3</accession>
<keyword evidence="2" id="KW-1185">Reference proteome</keyword>
<comment type="caution">
    <text evidence="1">The sequence shown here is derived from an EMBL/GenBank/DDBJ whole genome shotgun (WGS) entry which is preliminary data.</text>
</comment>
<reference evidence="2" key="1">
    <citation type="journal article" date="2019" name="Int. J. Syst. Evol. Microbiol.">
        <title>The Global Catalogue of Microorganisms (GCM) 10K type strain sequencing project: providing services to taxonomists for standard genome sequencing and annotation.</title>
        <authorList>
            <consortium name="The Broad Institute Genomics Platform"/>
            <consortium name="The Broad Institute Genome Sequencing Center for Infectious Disease"/>
            <person name="Wu L."/>
            <person name="Ma J."/>
        </authorList>
    </citation>
    <scope>NUCLEOTIDE SEQUENCE [LARGE SCALE GENOMIC DNA]</scope>
    <source>
        <strain evidence="2">JCM 18053</strain>
    </source>
</reference>
<dbReference type="Proteomes" id="UP001499852">
    <property type="component" value="Unassembled WGS sequence"/>
</dbReference>
<sequence>MRELERQEYKPYTFDTEGVLPDPEAQSHDQCLDLVENADCVIAIVGERPGNPYLGTKKKDLFASLGTPQTLTVTQAEVVYALELKKPTIILVRKGVWDLRNKKALKEPVADFLTYITRREQGNWLEIDVDDIEMAIGLVGKRLIPSSRLRMLGQAMAGMGWNGEEFFPRKEVTITNGKNDGFTSLLSLRVENRHLAGKRGRLRWLISLLADTAMTQEEIEFLYCFILDYLSAENPSSHADIARNNRAIALLGRLSFGEDYVFGEFKYSWDGKKPSTLTWPDDAQKWSPHGRVEFILYALQMEDGFPLNLRHMIEFNGAINTDKGAGFVAHYSRKPVTVGCRNACRVRLRKANGVRGIPMELEMKSMIYVASSNGRFCLVAAHGEGDKYVDEEKVLATLSQKWASKHGLEPVDPVCLDDYLRATMSPMPKDVIYKGRKLSLDGAQQMIGLYASAINPVSILKSVDFKFGYLEQLTNCASFDVMMFWDNGVLDLDECYNNAGSPTWGVRFSPKQMFEHVRLNADAMIRRHSTNGFEARFDITSGDFFNSTPSD</sequence>